<dbReference type="EMBL" id="AEQN01000019">
    <property type="protein sequence ID" value="EFV01409.1"/>
    <property type="molecule type" value="Genomic_DNA"/>
</dbReference>
<reference evidence="2 3" key="1">
    <citation type="submission" date="2010-12" db="EMBL/GenBank/DDBJ databases">
        <authorList>
            <person name="Muzny D."/>
            <person name="Qin X."/>
            <person name="Deng J."/>
            <person name="Jiang H."/>
            <person name="Liu Y."/>
            <person name="Qu J."/>
            <person name="Song X.-Z."/>
            <person name="Zhang L."/>
            <person name="Thornton R."/>
            <person name="Coyle M."/>
            <person name="Francisco L."/>
            <person name="Jackson L."/>
            <person name="Javaid M."/>
            <person name="Korchina V."/>
            <person name="Kovar C."/>
            <person name="Mata R."/>
            <person name="Mathew T."/>
            <person name="Ngo R."/>
            <person name="Nguyen L."/>
            <person name="Nguyen N."/>
            <person name="Okwuonu G."/>
            <person name="Ongeri F."/>
            <person name="Pham C."/>
            <person name="Simmons D."/>
            <person name="Wilczek-Boney K."/>
            <person name="Hale W."/>
            <person name="Jakkamsetti A."/>
            <person name="Pham P."/>
            <person name="Ruth R."/>
            <person name="San Lucas F."/>
            <person name="Warren J."/>
            <person name="Zhang J."/>
            <person name="Zhao Z."/>
            <person name="Zhou C."/>
            <person name="Zhu D."/>
            <person name="Lee S."/>
            <person name="Bess C."/>
            <person name="Blankenburg K."/>
            <person name="Forbes L."/>
            <person name="Fu Q."/>
            <person name="Gubbala S."/>
            <person name="Hirani K."/>
            <person name="Jayaseelan J.C."/>
            <person name="Lara F."/>
            <person name="Munidasa M."/>
            <person name="Palculict T."/>
            <person name="Patil S."/>
            <person name="Pu L.-L."/>
            <person name="Saada N."/>
            <person name="Tang L."/>
            <person name="Weissenberger G."/>
            <person name="Zhu Y."/>
            <person name="Hemphill L."/>
            <person name="Shang Y."/>
            <person name="Youmans B."/>
            <person name="Ayvaz T."/>
            <person name="Ross M."/>
            <person name="Santibanez J."/>
            <person name="Aqrawi P."/>
            <person name="Gross S."/>
            <person name="Joshi V."/>
            <person name="Fowler G."/>
            <person name="Nazareth L."/>
            <person name="Reid J."/>
            <person name="Worley K."/>
            <person name="Petrosino J."/>
            <person name="Highlander S."/>
            <person name="Gibbs R."/>
        </authorList>
    </citation>
    <scope>NUCLEOTIDE SEQUENCE [LARGE SCALE GENOMIC DNA]</scope>
    <source>
        <strain evidence="2 3">ATCC 23263</strain>
    </source>
</reference>
<accession>E6MHH8</accession>
<organism evidence="2 3">
    <name type="scientific">Pseudoramibacter alactolyticus ATCC 23263</name>
    <dbReference type="NCBI Taxonomy" id="887929"/>
    <lineage>
        <taxon>Bacteria</taxon>
        <taxon>Bacillati</taxon>
        <taxon>Bacillota</taxon>
        <taxon>Clostridia</taxon>
        <taxon>Eubacteriales</taxon>
        <taxon>Eubacteriaceae</taxon>
        <taxon>Pseudoramibacter</taxon>
    </lineage>
</organism>
<gene>
    <name evidence="2" type="ORF">HMP0721_1463</name>
</gene>
<comment type="caution">
    <text evidence="2">The sequence shown here is derived from an EMBL/GenBank/DDBJ whole genome shotgun (WGS) entry which is preliminary data.</text>
</comment>
<keyword evidence="3" id="KW-1185">Reference proteome</keyword>
<dbReference type="AlphaFoldDB" id="E6MHH8"/>
<protein>
    <submittedName>
        <fullName evidence="2">Uncharacterized protein</fullName>
    </submittedName>
</protein>
<dbReference type="Proteomes" id="UP000004754">
    <property type="component" value="Unassembled WGS sequence"/>
</dbReference>
<sequence length="281" mass="31620">MKEHLSAPGEMTQWFDGSIYALKKGDFTKIRVHHNGSQITAHYGADEICIDLSVKETGRIFLRLESTSGEVLQWFKACVTDVMLHPQAGFDEGLNNAAPQAAPFGTDGTFDPYTDPDADQAADFDDAISDPQVSPADEGQYGDDSFAEAVPAYEEAPQTLQEKWERLKCRPWFAWLMLVVLPPFGIYLLWHVPHFGKVRRVLLTALFAAYFLFIWLGFLGVNTGVNRRSISAWWQHRHQTETVVQKTPSSTSKSSADSEDKDTVIDTLWHSITEMFSNVRS</sequence>
<keyword evidence="1" id="KW-1133">Transmembrane helix</keyword>
<dbReference type="HOGENOM" id="CLU_989954_0_0_9"/>
<keyword evidence="1" id="KW-0812">Transmembrane</keyword>
<dbReference type="RefSeq" id="WP_006598885.1">
    <property type="nucleotide sequence ID" value="NZ_GL622359.1"/>
</dbReference>
<dbReference type="STRING" id="887929.HMP0721_1463"/>
<evidence type="ECO:0000313" key="2">
    <source>
        <dbReference type="EMBL" id="EFV01409.1"/>
    </source>
</evidence>
<dbReference type="eggNOG" id="ENOG50345C1">
    <property type="taxonomic scope" value="Bacteria"/>
</dbReference>
<evidence type="ECO:0000256" key="1">
    <source>
        <dbReference type="SAM" id="Phobius"/>
    </source>
</evidence>
<evidence type="ECO:0000313" key="3">
    <source>
        <dbReference type="Proteomes" id="UP000004754"/>
    </source>
</evidence>
<dbReference type="OrthoDB" id="1777964at2"/>
<feature type="transmembrane region" description="Helical" evidence="1">
    <location>
        <begin position="202"/>
        <end position="221"/>
    </location>
</feature>
<keyword evidence="1" id="KW-0472">Membrane</keyword>
<name>E6MHH8_9FIRM</name>
<feature type="transmembrane region" description="Helical" evidence="1">
    <location>
        <begin position="172"/>
        <end position="190"/>
    </location>
</feature>
<proteinExistence type="predicted"/>